<keyword evidence="6" id="KW-0479">Metal-binding</keyword>
<keyword evidence="4 7" id="KW-1133">Transmembrane helix</keyword>
<dbReference type="OrthoDB" id="1055148at2759"/>
<dbReference type="CDD" id="cd11482">
    <property type="entry name" value="SLC-NCS1sbd_NRT1-like"/>
    <property type="match status" value="1"/>
</dbReference>
<dbReference type="PANTHER" id="PTHR30618:SF2">
    <property type="entry name" value="ALLANTOIN PERMEASE-RELATED"/>
    <property type="match status" value="1"/>
</dbReference>
<keyword evidence="5 7" id="KW-0472">Membrane</keyword>
<dbReference type="PANTHER" id="PTHR30618">
    <property type="entry name" value="NCS1 FAMILY PURINE/PYRIMIDINE TRANSPORTER"/>
    <property type="match status" value="1"/>
</dbReference>
<feature type="transmembrane region" description="Helical" evidence="7">
    <location>
        <begin position="339"/>
        <end position="359"/>
    </location>
</feature>
<dbReference type="GO" id="GO:0005506">
    <property type="term" value="F:iron ion binding"/>
    <property type="evidence" value="ECO:0007669"/>
    <property type="project" value="InterPro"/>
</dbReference>
<dbReference type="GO" id="GO:0005886">
    <property type="term" value="C:plasma membrane"/>
    <property type="evidence" value="ECO:0007669"/>
    <property type="project" value="TreeGrafter"/>
</dbReference>
<comment type="caution">
    <text evidence="8">The sequence shown here is derived from an EMBL/GenBank/DDBJ whole genome shotgun (WGS) entry which is preliminary data.</text>
</comment>
<evidence type="ECO:0000256" key="3">
    <source>
        <dbReference type="ARBA" id="ARBA00022692"/>
    </source>
</evidence>
<feature type="transmembrane region" description="Helical" evidence="7">
    <location>
        <begin position="410"/>
        <end position="429"/>
    </location>
</feature>
<keyword evidence="3 7" id="KW-0812">Transmembrane</keyword>
<keyword evidence="6" id="KW-0349">Heme</keyword>
<dbReference type="GO" id="GO:0020037">
    <property type="term" value="F:heme binding"/>
    <property type="evidence" value="ECO:0007669"/>
    <property type="project" value="InterPro"/>
</dbReference>
<dbReference type="AlphaFoldDB" id="A0A4U0TKY2"/>
<dbReference type="InterPro" id="IPR001128">
    <property type="entry name" value="Cyt_P450"/>
</dbReference>
<dbReference type="GO" id="GO:0015205">
    <property type="term" value="F:nucleobase transmembrane transporter activity"/>
    <property type="evidence" value="ECO:0007669"/>
    <property type="project" value="TreeGrafter"/>
</dbReference>
<dbReference type="Gene3D" id="1.10.630.10">
    <property type="entry name" value="Cytochrome P450"/>
    <property type="match status" value="1"/>
</dbReference>
<evidence type="ECO:0000313" key="8">
    <source>
        <dbReference type="EMBL" id="TKA22573.1"/>
    </source>
</evidence>
<dbReference type="InterPro" id="IPR002401">
    <property type="entry name" value="Cyt_P450_E_grp-I"/>
</dbReference>
<name>A0A4U0TKY2_9PEZI</name>
<dbReference type="Pfam" id="PF02133">
    <property type="entry name" value="Transp_cyt_pur"/>
    <property type="match status" value="1"/>
</dbReference>
<dbReference type="InterPro" id="IPR045225">
    <property type="entry name" value="Uracil/uridine/allantoin_perm"/>
</dbReference>
<sequence>MARLRDTKFSRVLDKLAVESEPGLSTPQLMLTNEDLKPVEPERRQWSSRNFVAFWIADSFNINTWMISSANVEDGLSWWQSWICVWVGYAIAACFVCLTGRIGAKYHISFPVASRSSFGIWGSLWPVLNRAGMACVWYGVQAWIGGNCVQLMISSIWRSWDQYGPDGSQGTMPGSGTNTRDFVSFFLFWLGSLPFLWFPVHKIRHLFTVKAFFVPTAGVAFFIWAIVKAGGIGPIVKQPSSLHGSALAWAVIKGIMSAIANFATLIVNDPDFARFARKPRDALWAQLITIPVGFAVTSFIGIIVSSSSTVIFGGDPIWNPLDLLQKFLDQPNVGGATRFGVFVVAAAFTLAQLGTNIAANSVSAGTDMTALLPRWLNIRRGSYICAIVGLVMCPWNLLSSSNNFTTYLSAYSVFLSSIAGVMICDYYFVRKGFLQTRDLYSALRSGPYYYTLGVHWRAYAAYIAGILINIVGFAGAVGNEVPTAATKIYNLNFFCGFGVAALVYYGLCWVSPVKATSDTWLEVDEDATERNGSLVYGIEEHDLESTYGVPHEDSKGPSLKITSRTSPPKIKGIYEVPGAVPIFGHLLKLGDDHATVCEAWWHKYKRSVFQIRLGNTRAVVVNSFDDCKRMLLGHQSAVIDRPTLYTFHGVISSTQGFTIGSSPWDDSCKNKRKAAGQTLGRPAMRGYQPMFDLETFCIIRDLVRDSQGGGKFLEIRPYLQRYALNTTLTLCYGIRMDSVWDDMLREVLEVGSAISLLRSASENYQDYIPILRYWPNNEKTRRSKALRGRRDRYLNDLLDRVRDMIEKGTDKPCVSAAILKDEESKLSGVEVSSICLSLVSGGFETIPGTLTSCIGSLSTPEGQVFQERAYEDIKRHYPNIEDAWTNSLQTEDIPYVNAIVKEAGRYYTVSSMSLPRRAYTDIEWDGCIIPKGTMILINAQAANHSVEHFGPDAGTFNPERWLSSLTPPEEAPTTGLQHHSFGAGSRACSGQFIASRLLYTALVRLLCSFRIVASETEPPETDYVEYNQFKSALVAIPRDFKVRLVPRDVEATATCMKQAEARTRDAYY</sequence>
<dbReference type="Proteomes" id="UP000308549">
    <property type="component" value="Unassembled WGS sequence"/>
</dbReference>
<dbReference type="GO" id="GO:0016705">
    <property type="term" value="F:oxidoreductase activity, acting on paired donors, with incorporation or reduction of molecular oxygen"/>
    <property type="evidence" value="ECO:0007669"/>
    <property type="project" value="InterPro"/>
</dbReference>
<dbReference type="CDD" id="cd11066">
    <property type="entry name" value="CYP_PhacA-like"/>
    <property type="match status" value="1"/>
</dbReference>
<evidence type="ECO:0000256" key="6">
    <source>
        <dbReference type="PIRSR" id="PIRSR602401-1"/>
    </source>
</evidence>
<dbReference type="SUPFAM" id="SSF48264">
    <property type="entry name" value="Cytochrome P450"/>
    <property type="match status" value="1"/>
</dbReference>
<feature type="transmembrane region" description="Helical" evidence="7">
    <location>
        <begin position="79"/>
        <end position="98"/>
    </location>
</feature>
<feature type="transmembrane region" description="Helical" evidence="7">
    <location>
        <begin position="489"/>
        <end position="507"/>
    </location>
</feature>
<feature type="transmembrane region" description="Helical" evidence="7">
    <location>
        <begin position="380"/>
        <end position="398"/>
    </location>
</feature>
<dbReference type="PRINTS" id="PR00463">
    <property type="entry name" value="EP450I"/>
</dbReference>
<feature type="transmembrane region" description="Helical" evidence="7">
    <location>
        <begin position="182"/>
        <end position="200"/>
    </location>
</feature>
<evidence type="ECO:0000256" key="4">
    <source>
        <dbReference type="ARBA" id="ARBA00022989"/>
    </source>
</evidence>
<dbReference type="InterPro" id="IPR012681">
    <property type="entry name" value="NCS1"/>
</dbReference>
<dbReference type="Pfam" id="PF00067">
    <property type="entry name" value="p450"/>
    <property type="match status" value="1"/>
</dbReference>
<feature type="transmembrane region" description="Helical" evidence="7">
    <location>
        <begin position="247"/>
        <end position="267"/>
    </location>
</feature>
<keyword evidence="6" id="KW-0408">Iron</keyword>
<organism evidence="8 9">
    <name type="scientific">Salinomyces thailandicus</name>
    <dbReference type="NCBI Taxonomy" id="706561"/>
    <lineage>
        <taxon>Eukaryota</taxon>
        <taxon>Fungi</taxon>
        <taxon>Dikarya</taxon>
        <taxon>Ascomycota</taxon>
        <taxon>Pezizomycotina</taxon>
        <taxon>Dothideomycetes</taxon>
        <taxon>Dothideomycetidae</taxon>
        <taxon>Mycosphaerellales</taxon>
        <taxon>Teratosphaeriaceae</taxon>
        <taxon>Salinomyces</taxon>
    </lineage>
</organism>
<feature type="transmembrane region" description="Helical" evidence="7">
    <location>
        <begin position="207"/>
        <end position="227"/>
    </location>
</feature>
<dbReference type="NCBIfam" id="TIGR00800">
    <property type="entry name" value="ncs1"/>
    <property type="match status" value="1"/>
</dbReference>
<dbReference type="InterPro" id="IPR001248">
    <property type="entry name" value="Pur-cyt_permease"/>
</dbReference>
<evidence type="ECO:0000256" key="7">
    <source>
        <dbReference type="SAM" id="Phobius"/>
    </source>
</evidence>
<dbReference type="Gene3D" id="1.10.4160.10">
    <property type="entry name" value="Hydantoin permease"/>
    <property type="match status" value="1"/>
</dbReference>
<evidence type="ECO:0000256" key="2">
    <source>
        <dbReference type="ARBA" id="ARBA00008974"/>
    </source>
</evidence>
<feature type="transmembrane region" description="Helical" evidence="7">
    <location>
        <begin position="459"/>
        <end position="477"/>
    </location>
</feature>
<dbReference type="EMBL" id="NAJL01000071">
    <property type="protein sequence ID" value="TKA22573.1"/>
    <property type="molecule type" value="Genomic_DNA"/>
</dbReference>
<comment type="similarity">
    <text evidence="2">Belongs to the purine-cytosine permease (2.A.39) family.</text>
</comment>
<feature type="transmembrane region" description="Helical" evidence="7">
    <location>
        <begin position="51"/>
        <end position="67"/>
    </location>
</feature>
<proteinExistence type="inferred from homology"/>
<comment type="subcellular location">
    <subcellularLocation>
        <location evidence="1">Membrane</location>
        <topology evidence="1">Multi-pass membrane protein</topology>
    </subcellularLocation>
</comment>
<keyword evidence="9" id="KW-1185">Reference proteome</keyword>
<feature type="binding site" description="axial binding residue" evidence="6">
    <location>
        <position position="988"/>
    </location>
    <ligand>
        <name>heme</name>
        <dbReference type="ChEBI" id="CHEBI:30413"/>
    </ligand>
    <ligandPart>
        <name>Fe</name>
        <dbReference type="ChEBI" id="CHEBI:18248"/>
    </ligandPart>
</feature>
<dbReference type="GO" id="GO:0004497">
    <property type="term" value="F:monooxygenase activity"/>
    <property type="evidence" value="ECO:0007669"/>
    <property type="project" value="InterPro"/>
</dbReference>
<evidence type="ECO:0000313" key="9">
    <source>
        <dbReference type="Proteomes" id="UP000308549"/>
    </source>
</evidence>
<accession>A0A4U0TKY2</accession>
<evidence type="ECO:0000256" key="5">
    <source>
        <dbReference type="ARBA" id="ARBA00023136"/>
    </source>
</evidence>
<dbReference type="FunFam" id="1.10.4160.10:FF:000001">
    <property type="entry name" value="Uracil permease, putative"/>
    <property type="match status" value="1"/>
</dbReference>
<evidence type="ECO:0000256" key="1">
    <source>
        <dbReference type="ARBA" id="ARBA00004141"/>
    </source>
</evidence>
<reference evidence="8 9" key="1">
    <citation type="submission" date="2017-03" db="EMBL/GenBank/DDBJ databases">
        <title>Genomes of endolithic fungi from Antarctica.</title>
        <authorList>
            <person name="Coleine C."/>
            <person name="Masonjones S."/>
            <person name="Stajich J.E."/>
        </authorList>
    </citation>
    <scope>NUCLEOTIDE SEQUENCE [LARGE SCALE GENOMIC DNA]</scope>
    <source>
        <strain evidence="8 9">CCFEE 6315</strain>
    </source>
</reference>
<feature type="transmembrane region" description="Helical" evidence="7">
    <location>
        <begin position="287"/>
        <end position="312"/>
    </location>
</feature>
<dbReference type="InterPro" id="IPR036396">
    <property type="entry name" value="Cyt_P450_sf"/>
</dbReference>
<gene>
    <name evidence="8" type="ORF">B0A50_08143</name>
</gene>
<comment type="cofactor">
    <cofactor evidence="6">
        <name>heme</name>
        <dbReference type="ChEBI" id="CHEBI:30413"/>
    </cofactor>
</comment>
<protein>
    <recommendedName>
        <fullName evidence="10">Uracil permease</fullName>
    </recommendedName>
</protein>
<evidence type="ECO:0008006" key="10">
    <source>
        <dbReference type="Google" id="ProtNLM"/>
    </source>
</evidence>